<accession>A0A1W1VMB6</accession>
<dbReference type="RefSeq" id="WP_084054024.1">
    <property type="nucleotide sequence ID" value="NZ_FWWT01000022.1"/>
</dbReference>
<evidence type="ECO:0000256" key="1">
    <source>
        <dbReference type="SAM" id="Phobius"/>
    </source>
</evidence>
<organism evidence="2 3">
    <name type="scientific">Desulfonispora thiosulfatigenes DSM 11270</name>
    <dbReference type="NCBI Taxonomy" id="656914"/>
    <lineage>
        <taxon>Bacteria</taxon>
        <taxon>Bacillati</taxon>
        <taxon>Bacillota</taxon>
        <taxon>Clostridia</taxon>
        <taxon>Eubacteriales</taxon>
        <taxon>Peptococcaceae</taxon>
        <taxon>Desulfonispora</taxon>
    </lineage>
</organism>
<reference evidence="2 3" key="1">
    <citation type="submission" date="2017-04" db="EMBL/GenBank/DDBJ databases">
        <authorList>
            <person name="Afonso C.L."/>
            <person name="Miller P.J."/>
            <person name="Scott M.A."/>
            <person name="Spackman E."/>
            <person name="Goraichik I."/>
            <person name="Dimitrov K.M."/>
            <person name="Suarez D.L."/>
            <person name="Swayne D.E."/>
        </authorList>
    </citation>
    <scope>NUCLEOTIDE SEQUENCE [LARGE SCALE GENOMIC DNA]</scope>
    <source>
        <strain evidence="2 3">DSM 11270</strain>
    </source>
</reference>
<name>A0A1W1VMB6_DESTI</name>
<dbReference type="Pfam" id="PF14045">
    <property type="entry name" value="YIEGIA"/>
    <property type="match status" value="1"/>
</dbReference>
<evidence type="ECO:0008006" key="4">
    <source>
        <dbReference type="Google" id="ProtNLM"/>
    </source>
</evidence>
<dbReference type="InterPro" id="IPR025918">
    <property type="entry name" value="YIEGIA"/>
</dbReference>
<dbReference type="EMBL" id="FWWT01000022">
    <property type="protein sequence ID" value="SMB94433.1"/>
    <property type="molecule type" value="Genomic_DNA"/>
</dbReference>
<dbReference type="OrthoDB" id="1846546at2"/>
<dbReference type="AlphaFoldDB" id="A0A1W1VMB6"/>
<keyword evidence="1" id="KW-1133">Transmembrane helix</keyword>
<gene>
    <name evidence="2" type="ORF">SAMN00017405_0206</name>
</gene>
<feature type="transmembrane region" description="Helical" evidence="1">
    <location>
        <begin position="6"/>
        <end position="25"/>
    </location>
</feature>
<protein>
    <recommendedName>
        <fullName evidence="4">YIEGIA protein</fullName>
    </recommendedName>
</protein>
<feature type="transmembrane region" description="Helical" evidence="1">
    <location>
        <begin position="37"/>
        <end position="59"/>
    </location>
</feature>
<evidence type="ECO:0000313" key="3">
    <source>
        <dbReference type="Proteomes" id="UP000192731"/>
    </source>
</evidence>
<keyword evidence="1" id="KW-0812">Transmembrane</keyword>
<proteinExistence type="predicted"/>
<keyword evidence="1" id="KW-0472">Membrane</keyword>
<dbReference type="STRING" id="656914.SAMN00017405_0206"/>
<sequence length="296" mass="32722">MDRVNEAITLGIFIGFLARVILLRSDYRNYPSYPHEYVTHLSLGLIAATLAAMAIPALLQREYTAVTFLVLAAQQFRDIRNMERQTLAKLEETLLVRRGSDYIEGIAKVFESRNYLVMLSSLFTTGCAIKFGLVGGTMAGIISLLIARMLMKGTYIEDIAEISPAKVSFKNSILMVDDIVIMNVGLKSSKDKIMQDAIGVTIHPKDDNARLTLNNIGQRQAILHNVSTLLGSKVEIGEPDFTPSIRKDIDTGKLGLFVVPNEKDLECLISAIYKTPVLESSKQKPLSNEIGRKASD</sequence>
<feature type="transmembrane region" description="Helical" evidence="1">
    <location>
        <begin position="122"/>
        <end position="147"/>
    </location>
</feature>
<keyword evidence="3" id="KW-1185">Reference proteome</keyword>
<evidence type="ECO:0000313" key="2">
    <source>
        <dbReference type="EMBL" id="SMB94433.1"/>
    </source>
</evidence>
<dbReference type="Proteomes" id="UP000192731">
    <property type="component" value="Unassembled WGS sequence"/>
</dbReference>